<feature type="region of interest" description="Disordered" evidence="1">
    <location>
        <begin position="81"/>
        <end position="102"/>
    </location>
</feature>
<dbReference type="InterPro" id="IPR001650">
    <property type="entry name" value="Helicase_C-like"/>
</dbReference>
<dbReference type="Gene3D" id="3.40.50.300">
    <property type="entry name" value="P-loop containing nucleotide triphosphate hydrolases"/>
    <property type="match status" value="1"/>
</dbReference>
<dbReference type="SMART" id="SM00490">
    <property type="entry name" value="HELICc"/>
    <property type="match status" value="1"/>
</dbReference>
<dbReference type="Pfam" id="PF00271">
    <property type="entry name" value="Helicase_C"/>
    <property type="match status" value="1"/>
</dbReference>
<dbReference type="EMBL" id="DSRU01000313">
    <property type="protein sequence ID" value="HFN00265.1"/>
    <property type="molecule type" value="Genomic_DNA"/>
</dbReference>
<organism evidence="3">
    <name type="scientific">Oscillatoriales cyanobacterium SpSt-418</name>
    <dbReference type="NCBI Taxonomy" id="2282169"/>
    <lineage>
        <taxon>Bacteria</taxon>
        <taxon>Bacillati</taxon>
        <taxon>Cyanobacteriota</taxon>
        <taxon>Cyanophyceae</taxon>
        <taxon>Oscillatoriophycideae</taxon>
        <taxon>Oscillatoriales</taxon>
    </lineage>
</organism>
<gene>
    <name evidence="3" type="ORF">ENR64_21480</name>
</gene>
<feature type="region of interest" description="Disordered" evidence="1">
    <location>
        <begin position="843"/>
        <end position="865"/>
    </location>
</feature>
<evidence type="ECO:0000256" key="1">
    <source>
        <dbReference type="SAM" id="MobiDB-lite"/>
    </source>
</evidence>
<dbReference type="NCBIfam" id="NF038325">
    <property type="entry name" value="DISARM_DrmAS"/>
    <property type="match status" value="1"/>
</dbReference>
<evidence type="ECO:0000313" key="3">
    <source>
        <dbReference type="EMBL" id="HFN00265.1"/>
    </source>
</evidence>
<dbReference type="PROSITE" id="PS51194">
    <property type="entry name" value="HELICASE_CTER"/>
    <property type="match status" value="1"/>
</dbReference>
<keyword evidence="3" id="KW-0547">Nucleotide-binding</keyword>
<feature type="compositionally biased region" description="Basic and acidic residues" evidence="1">
    <location>
        <begin position="843"/>
        <end position="853"/>
    </location>
</feature>
<evidence type="ECO:0000259" key="2">
    <source>
        <dbReference type="PROSITE" id="PS51194"/>
    </source>
</evidence>
<name>A0A7C3KG86_9CYAN</name>
<keyword evidence="3" id="KW-0378">Hydrolase</keyword>
<dbReference type="InterPro" id="IPR027417">
    <property type="entry name" value="P-loop_NTPase"/>
</dbReference>
<sequence length="1337" mass="149338">MKSLRLPAILPGDLDLLAVNQQLRDRTVQLDWSAVVSVSESVLATLLNGLDLSNDADVLGVDGSMADSVMGEISRFFSQQAVTKPKKSRQKPSANPSKVTPQIWQQDSLFKAELVPFERKAFDGQGTLLKLQYIQDEEKVAEESSNTDEQTVELTENNSLSDVNATKSILSSRIPSAYDIRAELEDAILKDLRGPVQGEEEEVEEDSVQDRYLVGLLAPQYRQATILGEQPEEEDELAIADKGNQEEGATETTATSTPAMFPSSLGMTFCVSGEAKAIEITAEWGNYRREGSQFPKEDGNAKLVWKRYPMGGSTVLPLDGEACRWVVMGEAGPDVYVQGRSRQQDNGDWIITLFLVNGQHEPKQRRDEAWLFQPELSVRAPDRSPIFIRNPLPTTVQNIDPVIRAEAQAMAMLYRKQVEFAVGHGVSVHAELASHTTEKAVCLSTSVAPVYEVPKTTPPTAEEIPELAGLVLDMKELSETPTGSLSVKLMALINAYKTWIDQQEARISDPASGLLTYQDPAATVIHNCRIALKRIQEGVSLLQTNVQAAEAFRFMNRAMWQQRVHSLYSEQKRQGKETTLETIDQYENRRWYPFQLAFILLNLPSMTDLHHPDRIDPINAIADLLWFPTGGGKTEAYLGLTAYTIGLRRLQGAIAGRSGEFGVAVLMRYTLRLLTLQQFQRATALICACESIRRDDEDQWGKEPFRIGLWVGERSTPNYTAQSEEFVKQIRGQHQQYRGGSPHQLTNCPWCGTRIEPGKHIQVTSVEKGDGRTLIFCGDSLGRCLFSKGEGLPVVVVDEEIYRRLPTLLIATVDKFAQMPWKGEVQMLFGQVNGLCERHGFRSPDLDDKDSHKKTSTLPAAKTRSHPLLRPPDLIIQDELHLISGPLGTLVGLYETAVDQLASWTVNGKLVRPKVVASTATIRQANAQVHNLFLRKVQVFPPQGLDIEDNFFSRQRQPSEEYPGRRYLGICAPGRRIKAALIRVYVASLSASQYLYETKGYGTKADPWMTLVGYFNSLRELGGTRRLVDDDIRSRLAKMDRRGLAKRTRLLMDELTSRKDSTEIPDILDWMETTFDPEQEAENRTRRKHNQKVDKRDPLDVILATNMISVGVDVKRLGLMVVCGQPKNTAEYIQATSRVGRTYPGLVITVYNWARPRDLSHYERFAHYHATFYQHVEALSVTPFSSGALYRGLSALLVSLIRLSGQDFNPNHHAGRIQANHPFLRAAIDAIVQRAGLVANTKVADYVQQELKSKLDVWLSSAQNTPGGGTLKYKVASKDGTSIDLLKPAGKGDWQEFTCLNSLRNVEPTIGLILTDSVPDEDFSRLPQPMSVDPSEL</sequence>
<accession>A0A7C3KG86</accession>
<proteinExistence type="predicted"/>
<protein>
    <submittedName>
        <fullName evidence="3">Helicase</fullName>
    </submittedName>
</protein>
<dbReference type="SUPFAM" id="SSF52540">
    <property type="entry name" value="P-loop containing nucleoside triphosphate hydrolases"/>
    <property type="match status" value="2"/>
</dbReference>
<dbReference type="GO" id="GO:0004386">
    <property type="term" value="F:helicase activity"/>
    <property type="evidence" value="ECO:0007669"/>
    <property type="project" value="UniProtKB-KW"/>
</dbReference>
<comment type="caution">
    <text evidence="3">The sequence shown here is derived from an EMBL/GenBank/DDBJ whole genome shotgun (WGS) entry which is preliminary data.</text>
</comment>
<dbReference type="CDD" id="cd18785">
    <property type="entry name" value="SF2_C"/>
    <property type="match status" value="1"/>
</dbReference>
<feature type="domain" description="Helicase C-terminal" evidence="2">
    <location>
        <begin position="1031"/>
        <end position="1180"/>
    </location>
</feature>
<feature type="compositionally biased region" description="Polar residues" evidence="1">
    <location>
        <begin position="91"/>
        <end position="102"/>
    </location>
</feature>
<keyword evidence="3" id="KW-0347">Helicase</keyword>
<keyword evidence="3" id="KW-0067">ATP-binding</keyword>
<reference evidence="3" key="1">
    <citation type="journal article" date="2020" name="mSystems">
        <title>Genome- and Community-Level Interaction Insights into Carbon Utilization and Element Cycling Functions of Hydrothermarchaeota in Hydrothermal Sediment.</title>
        <authorList>
            <person name="Zhou Z."/>
            <person name="Liu Y."/>
            <person name="Xu W."/>
            <person name="Pan J."/>
            <person name="Luo Z.H."/>
            <person name="Li M."/>
        </authorList>
    </citation>
    <scope>NUCLEOTIDE SEQUENCE [LARGE SCALE GENOMIC DNA]</scope>
    <source>
        <strain evidence="3">SpSt-418</strain>
    </source>
</reference>